<keyword evidence="11 14" id="KW-0067">ATP-binding</keyword>
<evidence type="ECO:0000256" key="13">
    <source>
        <dbReference type="ARBA" id="ARBA00023152"/>
    </source>
</evidence>
<gene>
    <name evidence="17" type="ORF">g.14763</name>
</gene>
<dbReference type="PANTHER" id="PTHR11406">
    <property type="entry name" value="PHOSPHOGLYCERATE KINASE"/>
    <property type="match status" value="1"/>
</dbReference>
<dbReference type="InterPro" id="IPR015824">
    <property type="entry name" value="Phosphoglycerate_kinase_N"/>
</dbReference>
<sequence length="442" mass="49075">MWTRKLNIENLALAGKRVIIRADFNVPLHNGKIANNKKLIAGLDSIVYALVKEAQSVMIISHIGWPKGTRNMRYSLNQVTEDLDSLMKQVHRNPKSLEKYSQVFKLYSASHKLPHVQFLSDCTGPEIEEVSLNCPSGSIFLLENLRFHLEEEGHGEDTSGNKIYAPMEAIRAFRQSLSRLGDVYINDAFSLSHRTDSSMLGQGFETRAAGLLVKKEILYFKKAMYRADRPFLAILGGMKIIDKLHMIDNLLDKVSEMIIAGAMAFPFLKKLKRMNVGHSFFDVEGSQVVKMIIKKAKQNRVNIHFPVDFMSCSKLGAIQIETIRTGIEEGWMGLDIGPETCSIFKTIILRAKMIVWNGPPGAYELDNFRTGTESVLFDVVKATSRGATSILLGEDTAASAAQWNQEGLVSHISTGGVAAKHLLQGKILPGVAALSDNNQTLL</sequence>
<proteinExistence type="inferred from homology"/>
<comment type="pathway">
    <text evidence="3 15">Carbohydrate degradation; glycolysis; pyruvate from D-glyceraldehyde 3-phosphate: step 2/5.</text>
</comment>
<comment type="cofactor">
    <cofactor evidence="2">
        <name>Mg(2+)</name>
        <dbReference type="ChEBI" id="CHEBI:18420"/>
    </cofactor>
</comment>
<dbReference type="EMBL" id="GEBQ01027433">
    <property type="protein sequence ID" value="JAT12544.1"/>
    <property type="molecule type" value="Transcribed_RNA"/>
</dbReference>
<evidence type="ECO:0000256" key="10">
    <source>
        <dbReference type="ARBA" id="ARBA00022777"/>
    </source>
</evidence>
<keyword evidence="7 15" id="KW-0808">Transferase</keyword>
<organism evidence="17">
    <name type="scientific">Graphocephala atropunctata</name>
    <dbReference type="NCBI Taxonomy" id="36148"/>
    <lineage>
        <taxon>Eukaryota</taxon>
        <taxon>Metazoa</taxon>
        <taxon>Ecdysozoa</taxon>
        <taxon>Arthropoda</taxon>
        <taxon>Hexapoda</taxon>
        <taxon>Insecta</taxon>
        <taxon>Pterygota</taxon>
        <taxon>Neoptera</taxon>
        <taxon>Paraneoptera</taxon>
        <taxon>Hemiptera</taxon>
        <taxon>Auchenorrhyncha</taxon>
        <taxon>Membracoidea</taxon>
        <taxon>Cicadellidae</taxon>
        <taxon>Cicadellinae</taxon>
        <taxon>Cicadellini</taxon>
        <taxon>Graphocephala</taxon>
    </lineage>
</organism>
<evidence type="ECO:0000256" key="9">
    <source>
        <dbReference type="ARBA" id="ARBA00022741"/>
    </source>
</evidence>
<evidence type="ECO:0000256" key="1">
    <source>
        <dbReference type="ARBA" id="ARBA00000642"/>
    </source>
</evidence>
<dbReference type="GO" id="GO:0004618">
    <property type="term" value="F:phosphoglycerate kinase activity"/>
    <property type="evidence" value="ECO:0007669"/>
    <property type="project" value="UniProtKB-EC"/>
</dbReference>
<dbReference type="PROSITE" id="PS00111">
    <property type="entry name" value="PGLYCERATE_KINASE"/>
    <property type="match status" value="1"/>
</dbReference>
<keyword evidence="13" id="KW-0324">Glycolysis</keyword>
<keyword evidence="12" id="KW-0460">Magnesium</keyword>
<evidence type="ECO:0000256" key="2">
    <source>
        <dbReference type="ARBA" id="ARBA00001946"/>
    </source>
</evidence>
<dbReference type="PIRSF" id="PIRSF000724">
    <property type="entry name" value="Pgk"/>
    <property type="match status" value="1"/>
</dbReference>
<dbReference type="GO" id="GO:0046872">
    <property type="term" value="F:metal ion binding"/>
    <property type="evidence" value="ECO:0007669"/>
    <property type="project" value="UniProtKB-KW"/>
</dbReference>
<evidence type="ECO:0000256" key="12">
    <source>
        <dbReference type="ARBA" id="ARBA00022842"/>
    </source>
</evidence>
<reference evidence="17" key="1">
    <citation type="submission" date="2015-11" db="EMBL/GenBank/DDBJ databases">
        <title>De novo transcriptome assembly of four potential Pierce s Disease insect vectors from Arizona vineyards.</title>
        <authorList>
            <person name="Tassone E.E."/>
        </authorList>
    </citation>
    <scope>NUCLEOTIDE SEQUENCE</scope>
</reference>
<protein>
    <recommendedName>
        <fullName evidence="6 15">Phosphoglycerate kinase</fullName>
        <ecNumber evidence="6 15">2.7.2.3</ecNumber>
    </recommendedName>
</protein>
<feature type="binding site" evidence="14">
    <location>
        <begin position="393"/>
        <end position="396"/>
    </location>
    <ligand>
        <name>ATP</name>
        <dbReference type="ChEBI" id="CHEBI:30616"/>
    </ligand>
</feature>
<evidence type="ECO:0000256" key="4">
    <source>
        <dbReference type="ARBA" id="ARBA00008982"/>
    </source>
</evidence>
<keyword evidence="8" id="KW-0479">Metal-binding</keyword>
<evidence type="ECO:0000256" key="15">
    <source>
        <dbReference type="RuleBase" id="RU000532"/>
    </source>
</evidence>
<comment type="similarity">
    <text evidence="4 15">Belongs to the phosphoglycerate kinase family.</text>
</comment>
<comment type="catalytic activity">
    <reaction evidence="1 15">
        <text>(2R)-3-phosphoglycerate + ATP = (2R)-3-phospho-glyceroyl phosphate + ADP</text>
        <dbReference type="Rhea" id="RHEA:14801"/>
        <dbReference type="ChEBI" id="CHEBI:30616"/>
        <dbReference type="ChEBI" id="CHEBI:57604"/>
        <dbReference type="ChEBI" id="CHEBI:58272"/>
        <dbReference type="ChEBI" id="CHEBI:456216"/>
        <dbReference type="EC" id="2.7.2.3"/>
    </reaction>
</comment>
<dbReference type="InterPro" id="IPR036043">
    <property type="entry name" value="Phosphoglycerate_kinase_sf"/>
</dbReference>
<dbReference type="Pfam" id="PF00162">
    <property type="entry name" value="PGK"/>
    <property type="match status" value="1"/>
</dbReference>
<dbReference type="GO" id="GO:0006094">
    <property type="term" value="P:gluconeogenesis"/>
    <property type="evidence" value="ECO:0007669"/>
    <property type="project" value="TreeGrafter"/>
</dbReference>
<dbReference type="InterPro" id="IPR001576">
    <property type="entry name" value="Phosphoglycerate_kinase"/>
</dbReference>
<dbReference type="GO" id="GO:0005524">
    <property type="term" value="F:ATP binding"/>
    <property type="evidence" value="ECO:0007669"/>
    <property type="project" value="UniProtKB-KW"/>
</dbReference>
<evidence type="ECO:0000256" key="5">
    <source>
        <dbReference type="ARBA" id="ARBA00011245"/>
    </source>
</evidence>
<dbReference type="Gene3D" id="3.40.50.1260">
    <property type="entry name" value="Phosphoglycerate kinase, N-terminal domain"/>
    <property type="match status" value="3"/>
</dbReference>
<keyword evidence="9" id="KW-0547">Nucleotide-binding</keyword>
<comment type="subunit">
    <text evidence="5 16">Monomer.</text>
</comment>
<evidence type="ECO:0000313" key="17">
    <source>
        <dbReference type="EMBL" id="JAT12544.1"/>
    </source>
</evidence>
<dbReference type="UniPathway" id="UPA00109">
    <property type="reaction ID" value="UER00185"/>
</dbReference>
<accession>A0A1B6KMX8</accession>
<dbReference type="InterPro" id="IPR015911">
    <property type="entry name" value="Phosphoglycerate_kinase_CS"/>
</dbReference>
<evidence type="ECO:0000256" key="14">
    <source>
        <dbReference type="PIRSR" id="PIRSR000724-2"/>
    </source>
</evidence>
<dbReference type="GO" id="GO:0043531">
    <property type="term" value="F:ADP binding"/>
    <property type="evidence" value="ECO:0007669"/>
    <property type="project" value="TreeGrafter"/>
</dbReference>
<evidence type="ECO:0000256" key="7">
    <source>
        <dbReference type="ARBA" id="ARBA00022679"/>
    </source>
</evidence>
<evidence type="ECO:0000256" key="6">
    <source>
        <dbReference type="ARBA" id="ARBA00013061"/>
    </source>
</evidence>
<dbReference type="AlphaFoldDB" id="A0A1B6KMX8"/>
<dbReference type="FunFam" id="3.40.50.1260:FF:000003">
    <property type="entry name" value="Phosphoglycerate kinase"/>
    <property type="match status" value="1"/>
</dbReference>
<name>A0A1B6KMX8_9HEMI</name>
<evidence type="ECO:0000256" key="3">
    <source>
        <dbReference type="ARBA" id="ARBA00004838"/>
    </source>
</evidence>
<feature type="binding site" evidence="14">
    <location>
        <position position="243"/>
    </location>
    <ligand>
        <name>ATP</name>
        <dbReference type="ChEBI" id="CHEBI:30616"/>
    </ligand>
</feature>
<dbReference type="PRINTS" id="PR00477">
    <property type="entry name" value="PHGLYCKINASE"/>
</dbReference>
<evidence type="ECO:0000256" key="11">
    <source>
        <dbReference type="ARBA" id="ARBA00022840"/>
    </source>
</evidence>
<dbReference type="SUPFAM" id="SSF53748">
    <property type="entry name" value="Phosphoglycerate kinase"/>
    <property type="match status" value="1"/>
</dbReference>
<dbReference type="GO" id="GO:0005829">
    <property type="term" value="C:cytosol"/>
    <property type="evidence" value="ECO:0007669"/>
    <property type="project" value="TreeGrafter"/>
</dbReference>
<feature type="binding site" evidence="14">
    <location>
        <position position="364"/>
    </location>
    <ligand>
        <name>ATP</name>
        <dbReference type="ChEBI" id="CHEBI:30616"/>
    </ligand>
</feature>
<keyword evidence="10 15" id="KW-0418">Kinase</keyword>
<dbReference type="GO" id="GO:0006096">
    <property type="term" value="P:glycolytic process"/>
    <property type="evidence" value="ECO:0007669"/>
    <property type="project" value="UniProtKB-UniPathway"/>
</dbReference>
<evidence type="ECO:0000256" key="16">
    <source>
        <dbReference type="RuleBase" id="RU000696"/>
    </source>
</evidence>
<feature type="binding site" evidence="14">
    <location>
        <position position="333"/>
    </location>
    <ligand>
        <name>ATP</name>
        <dbReference type="ChEBI" id="CHEBI:30616"/>
    </ligand>
</feature>
<dbReference type="EC" id="2.7.2.3" evidence="6 15"/>
<dbReference type="PANTHER" id="PTHR11406:SF0">
    <property type="entry name" value="PHOSPHOGLYCERATE KINASE"/>
    <property type="match status" value="1"/>
</dbReference>
<evidence type="ECO:0000256" key="8">
    <source>
        <dbReference type="ARBA" id="ARBA00022723"/>
    </source>
</evidence>